<dbReference type="Gramene" id="Jr11_12750_p1">
    <property type="protein sequence ID" value="cds.Jr11_12750_p1"/>
    <property type="gene ID" value="Jr11_12750"/>
</dbReference>
<dbReference type="Gene3D" id="3.30.420.10">
    <property type="entry name" value="Ribonuclease H-like superfamily/Ribonuclease H"/>
    <property type="match status" value="1"/>
</dbReference>
<evidence type="ECO:0000313" key="3">
    <source>
        <dbReference type="Proteomes" id="UP000619265"/>
    </source>
</evidence>
<gene>
    <name evidence="2" type="ORF">F2P56_024665</name>
</gene>
<dbReference type="EMBL" id="LIHL02000011">
    <property type="protein sequence ID" value="KAF5455050.1"/>
    <property type="molecule type" value="Genomic_DNA"/>
</dbReference>
<dbReference type="Pfam" id="PF00665">
    <property type="entry name" value="rve"/>
    <property type="match status" value="1"/>
</dbReference>
<dbReference type="AlphaFoldDB" id="A0A833X9F3"/>
<dbReference type="Pfam" id="PF13456">
    <property type="entry name" value="RVT_3"/>
    <property type="match status" value="1"/>
</dbReference>
<reference evidence="2" key="1">
    <citation type="submission" date="2015-10" db="EMBL/GenBank/DDBJ databases">
        <authorList>
            <person name="Martinez-Garcia P.J."/>
            <person name="Crepeau M.W."/>
            <person name="Puiu D."/>
            <person name="Gonzalez-Ibeas D."/>
            <person name="Whalen J."/>
            <person name="Stevens K."/>
            <person name="Paul R."/>
            <person name="Butterfield T."/>
            <person name="Britton M."/>
            <person name="Reagan R."/>
            <person name="Chakraborty S."/>
            <person name="Walawage S.L."/>
            <person name="Vasquez-Gross H.A."/>
            <person name="Cardeno C."/>
            <person name="Famula R."/>
            <person name="Pratt K."/>
            <person name="Kuruganti S."/>
            <person name="Aradhya M.K."/>
            <person name="Leslie C.A."/>
            <person name="Dandekar A.M."/>
            <person name="Salzberg S.L."/>
            <person name="Wegrzyn J.L."/>
            <person name="Langley C.H."/>
            <person name="Neale D.B."/>
        </authorList>
    </citation>
    <scope>NUCLEOTIDE SEQUENCE</scope>
    <source>
        <tissue evidence="2">Leaves</tissue>
    </source>
</reference>
<dbReference type="InterPro" id="IPR036397">
    <property type="entry name" value="RNaseH_sf"/>
</dbReference>
<dbReference type="GO" id="GO:0003676">
    <property type="term" value="F:nucleic acid binding"/>
    <property type="evidence" value="ECO:0007669"/>
    <property type="project" value="InterPro"/>
</dbReference>
<dbReference type="InterPro" id="IPR002156">
    <property type="entry name" value="RNaseH_domain"/>
</dbReference>
<dbReference type="GO" id="GO:0015074">
    <property type="term" value="P:DNA integration"/>
    <property type="evidence" value="ECO:0007669"/>
    <property type="project" value="InterPro"/>
</dbReference>
<sequence>MEMLAFALVITARRLRPYFQAHPIKVQTDVPLRKILQKPYTSGRTTNWAIEVSEFEIEYLPRIAIKGQVLANFVAEFSDFLEEMVIMPQGKSWQVYVDDSSCRNEVEDEALLSGLTIARSLGATEVEVKVDSHIVVGQENAPITHCPPEKLTSVTAPWPFAQWGLDLIGPLPTGKGGVKFVVVAVDYFMKWVEAEALATITAHAITSFHWKSIICRFGIPQSFISDNGRQFNCSHYREWFSELRIKTKYSSLGHSQANGQVEATNKTLLNILKKKLGGQKGEWA</sequence>
<dbReference type="InterPro" id="IPR001584">
    <property type="entry name" value="Integrase_cat-core"/>
</dbReference>
<feature type="domain" description="Integrase catalytic" evidence="1">
    <location>
        <begin position="153"/>
        <end position="284"/>
    </location>
</feature>
<dbReference type="GO" id="GO:0004523">
    <property type="term" value="F:RNA-DNA hybrid ribonuclease activity"/>
    <property type="evidence" value="ECO:0007669"/>
    <property type="project" value="InterPro"/>
</dbReference>
<proteinExistence type="predicted"/>
<name>A0A833X9F3_JUGRE</name>
<organism evidence="2 3">
    <name type="scientific">Juglans regia</name>
    <name type="common">English walnut</name>
    <dbReference type="NCBI Taxonomy" id="51240"/>
    <lineage>
        <taxon>Eukaryota</taxon>
        <taxon>Viridiplantae</taxon>
        <taxon>Streptophyta</taxon>
        <taxon>Embryophyta</taxon>
        <taxon>Tracheophyta</taxon>
        <taxon>Spermatophyta</taxon>
        <taxon>Magnoliopsida</taxon>
        <taxon>eudicotyledons</taxon>
        <taxon>Gunneridae</taxon>
        <taxon>Pentapetalae</taxon>
        <taxon>rosids</taxon>
        <taxon>fabids</taxon>
        <taxon>Fagales</taxon>
        <taxon>Juglandaceae</taxon>
        <taxon>Juglans</taxon>
    </lineage>
</organism>
<dbReference type="PANTHER" id="PTHR48475">
    <property type="entry name" value="RIBONUCLEASE H"/>
    <property type="match status" value="1"/>
</dbReference>
<accession>A0A833X9F3</accession>
<evidence type="ECO:0000259" key="1">
    <source>
        <dbReference type="PROSITE" id="PS50994"/>
    </source>
</evidence>
<protein>
    <recommendedName>
        <fullName evidence="1">Integrase catalytic domain-containing protein</fullName>
    </recommendedName>
</protein>
<dbReference type="PROSITE" id="PS50994">
    <property type="entry name" value="INTEGRASE"/>
    <property type="match status" value="1"/>
</dbReference>
<dbReference type="Proteomes" id="UP000619265">
    <property type="component" value="Unassembled WGS sequence"/>
</dbReference>
<evidence type="ECO:0000313" key="2">
    <source>
        <dbReference type="EMBL" id="KAF5455050.1"/>
    </source>
</evidence>
<comment type="caution">
    <text evidence="2">The sequence shown here is derived from an EMBL/GenBank/DDBJ whole genome shotgun (WGS) entry which is preliminary data.</text>
</comment>
<dbReference type="PANTHER" id="PTHR48475:SF2">
    <property type="entry name" value="RIBONUCLEASE H"/>
    <property type="match status" value="1"/>
</dbReference>
<reference evidence="2" key="2">
    <citation type="submission" date="2020-03" db="EMBL/GenBank/DDBJ databases">
        <title>Walnut 2.0.</title>
        <authorList>
            <person name="Marrano A."/>
            <person name="Britton M."/>
            <person name="Zimin A.V."/>
            <person name="Zaini P.A."/>
            <person name="Workman R."/>
            <person name="Puiu D."/>
            <person name="Bianco L."/>
            <person name="Allen B.J."/>
            <person name="Troggio M."/>
            <person name="Leslie C.A."/>
            <person name="Timp W."/>
            <person name="Dendekar A."/>
            <person name="Salzberg S.L."/>
            <person name="Neale D.B."/>
        </authorList>
    </citation>
    <scope>NUCLEOTIDE SEQUENCE</scope>
    <source>
        <tissue evidence="2">Leaves</tissue>
    </source>
</reference>
<dbReference type="SUPFAM" id="SSF53098">
    <property type="entry name" value="Ribonuclease H-like"/>
    <property type="match status" value="1"/>
</dbReference>
<dbReference type="InterPro" id="IPR012337">
    <property type="entry name" value="RNaseH-like_sf"/>
</dbReference>